<keyword evidence="2" id="KW-1185">Reference proteome</keyword>
<proteinExistence type="predicted"/>
<gene>
    <name evidence="1" type="ORF">CGOC_LOCUS5188</name>
</gene>
<dbReference type="Proteomes" id="UP000271889">
    <property type="component" value="Unassembled WGS sequence"/>
</dbReference>
<dbReference type="OrthoDB" id="5590282at2759"/>
<dbReference type="EMBL" id="UYRV01015383">
    <property type="protein sequence ID" value="VDK61012.1"/>
    <property type="molecule type" value="Genomic_DNA"/>
</dbReference>
<organism evidence="1 2">
    <name type="scientific">Cylicostephanus goldi</name>
    <name type="common">Nematode worm</name>
    <dbReference type="NCBI Taxonomy" id="71465"/>
    <lineage>
        <taxon>Eukaryota</taxon>
        <taxon>Metazoa</taxon>
        <taxon>Ecdysozoa</taxon>
        <taxon>Nematoda</taxon>
        <taxon>Chromadorea</taxon>
        <taxon>Rhabditida</taxon>
        <taxon>Rhabditina</taxon>
        <taxon>Rhabditomorpha</taxon>
        <taxon>Strongyloidea</taxon>
        <taxon>Strongylidae</taxon>
        <taxon>Cylicostephanus</taxon>
    </lineage>
</organism>
<evidence type="ECO:0000313" key="2">
    <source>
        <dbReference type="Proteomes" id="UP000271889"/>
    </source>
</evidence>
<accession>A0A3P6RCV3</accession>
<sequence>MTGITLKEAEELGSTFAKVFLRLHSLPKLLAVREKYSSAKVLAVSQLYDSDIKTLTELST</sequence>
<reference evidence="1 2" key="1">
    <citation type="submission" date="2018-11" db="EMBL/GenBank/DDBJ databases">
        <authorList>
            <consortium name="Pathogen Informatics"/>
        </authorList>
    </citation>
    <scope>NUCLEOTIDE SEQUENCE [LARGE SCALE GENOMIC DNA]</scope>
</reference>
<evidence type="ECO:0000313" key="1">
    <source>
        <dbReference type="EMBL" id="VDK61012.1"/>
    </source>
</evidence>
<protein>
    <submittedName>
        <fullName evidence="1">Uncharacterized protein</fullName>
    </submittedName>
</protein>
<dbReference type="AlphaFoldDB" id="A0A3P6RCV3"/>
<name>A0A3P6RCV3_CYLGO</name>